<evidence type="ECO:0000256" key="1">
    <source>
        <dbReference type="ARBA" id="ARBA00009986"/>
    </source>
</evidence>
<comment type="similarity">
    <text evidence="1 3 6">Belongs to the aldehyde dehydrogenase family.</text>
</comment>
<dbReference type="Pfam" id="PF00171">
    <property type="entry name" value="Aldedh"/>
    <property type="match status" value="1"/>
</dbReference>
<feature type="active site" evidence="4 5">
    <location>
        <position position="250"/>
    </location>
</feature>
<evidence type="ECO:0000256" key="5">
    <source>
        <dbReference type="PROSITE-ProRule" id="PRU10007"/>
    </source>
</evidence>
<dbReference type="PIRSF" id="PIRSF036492">
    <property type="entry name" value="ALDH"/>
    <property type="match status" value="1"/>
</dbReference>
<evidence type="ECO:0000256" key="6">
    <source>
        <dbReference type="RuleBase" id="RU003345"/>
    </source>
</evidence>
<feature type="active site" evidence="4">
    <location>
        <position position="284"/>
    </location>
</feature>
<evidence type="ECO:0000256" key="2">
    <source>
        <dbReference type="ARBA" id="ARBA00023002"/>
    </source>
</evidence>
<proteinExistence type="inferred from homology"/>
<reference evidence="8" key="1">
    <citation type="submission" date="2020-02" db="EMBL/GenBank/DDBJ databases">
        <authorList>
            <person name="Meier V. D."/>
        </authorList>
    </citation>
    <scope>NUCLEOTIDE SEQUENCE</scope>
    <source>
        <strain evidence="8">AVDCRST_MAG65</strain>
    </source>
</reference>
<dbReference type="SUPFAM" id="SSF53720">
    <property type="entry name" value="ALDH-like"/>
    <property type="match status" value="1"/>
</dbReference>
<dbReference type="InterPro" id="IPR016161">
    <property type="entry name" value="Ald_DH/histidinol_DH"/>
</dbReference>
<evidence type="ECO:0000256" key="3">
    <source>
        <dbReference type="PIRNR" id="PIRNR036492"/>
    </source>
</evidence>
<sequence>MTTIDPRAGEAAGADGSVDTIPVIAPATGALLAHVPLTGAAAVAEVVARARAAQPAWEAAGFHERGAVLRRAQKWLIDNRERVVDTLVSETGKTHEDALLVEIGYAAGALGFWAKQAPNYLAEERIRSPNPVVAGRRLRVRYRPLGVVGVIGPWNFPLVNSFGDCIPALAAGNSVVLKPSELTPLTSLLMAEGLRACGLPEDVFHVVTGDGATGAALIDHVDMVMFTGSTSTGRKVMERAARTLIPVSLELGGKDPMIVLADADLERAANAAVHGGLHNAGQACTSIERVYVEAPVYDDFVARVTAKVKALRQGHGNGPASVDIGSMTSSAQVDTVAAHVEEAVSAGASALTGGRRGDGPGHFYEPTVLVGADHSMMALREETFGPTLPIVKVADATEALRLANDSPYGLSASVWTRDIARGERLARRVEAGAVCVNDVQVNYFALELPMGGWKSSGLGVRHGAQGIRKYCRQQAILVTRLWPLRSDPHMMPYSRLKTGMMGRLIRVLYGRGSRN</sequence>
<dbReference type="InterPro" id="IPR029510">
    <property type="entry name" value="Ald_DH_CS_GLU"/>
</dbReference>
<accession>A0A6J4RWM5</accession>
<dbReference type="Gene3D" id="3.40.309.10">
    <property type="entry name" value="Aldehyde Dehydrogenase, Chain A, domain 2"/>
    <property type="match status" value="1"/>
</dbReference>
<protein>
    <recommendedName>
        <fullName evidence="3">Aldehyde dehydrogenase</fullName>
    </recommendedName>
</protein>
<feature type="domain" description="Aldehyde dehydrogenase" evidence="7">
    <location>
        <begin position="19"/>
        <end position="475"/>
    </location>
</feature>
<dbReference type="InterPro" id="IPR012394">
    <property type="entry name" value="Aldehyde_DH_NAD(P)"/>
</dbReference>
<dbReference type="Gene3D" id="3.40.605.10">
    <property type="entry name" value="Aldehyde Dehydrogenase, Chain A, domain 1"/>
    <property type="match status" value="1"/>
</dbReference>
<dbReference type="GO" id="GO:0006081">
    <property type="term" value="P:aldehyde metabolic process"/>
    <property type="evidence" value="ECO:0007669"/>
    <property type="project" value="InterPro"/>
</dbReference>
<evidence type="ECO:0000256" key="4">
    <source>
        <dbReference type="PIRSR" id="PIRSR036492-1"/>
    </source>
</evidence>
<organism evidence="8">
    <name type="scientific">uncultured Solirubrobacteraceae bacterium</name>
    <dbReference type="NCBI Taxonomy" id="1162706"/>
    <lineage>
        <taxon>Bacteria</taxon>
        <taxon>Bacillati</taxon>
        <taxon>Actinomycetota</taxon>
        <taxon>Thermoleophilia</taxon>
        <taxon>Solirubrobacterales</taxon>
        <taxon>Solirubrobacteraceae</taxon>
        <taxon>environmental samples</taxon>
    </lineage>
</organism>
<dbReference type="InterPro" id="IPR015590">
    <property type="entry name" value="Aldehyde_DH_dom"/>
</dbReference>
<gene>
    <name evidence="8" type="ORF">AVDCRST_MAG65-1333</name>
</gene>
<dbReference type="InterPro" id="IPR016163">
    <property type="entry name" value="Ald_DH_C"/>
</dbReference>
<dbReference type="CDD" id="cd07099">
    <property type="entry name" value="ALDH_DDALDH"/>
    <property type="match status" value="1"/>
</dbReference>
<dbReference type="GO" id="GO:0016620">
    <property type="term" value="F:oxidoreductase activity, acting on the aldehyde or oxo group of donors, NAD or NADP as acceptor"/>
    <property type="evidence" value="ECO:0007669"/>
    <property type="project" value="InterPro"/>
</dbReference>
<name>A0A6J4RWM5_9ACTN</name>
<dbReference type="FunFam" id="3.40.309.10:FF:000009">
    <property type="entry name" value="Aldehyde dehydrogenase A"/>
    <property type="match status" value="1"/>
</dbReference>
<dbReference type="EMBL" id="CADCVL010000218">
    <property type="protein sequence ID" value="CAA9479008.1"/>
    <property type="molecule type" value="Genomic_DNA"/>
</dbReference>
<dbReference type="NCBIfam" id="NF006916">
    <property type="entry name" value="PRK09407.1"/>
    <property type="match status" value="1"/>
</dbReference>
<dbReference type="PROSITE" id="PS00687">
    <property type="entry name" value="ALDEHYDE_DEHYDR_GLU"/>
    <property type="match status" value="1"/>
</dbReference>
<dbReference type="AlphaFoldDB" id="A0A6J4RWM5"/>
<dbReference type="InterPro" id="IPR016162">
    <property type="entry name" value="Ald_DH_N"/>
</dbReference>
<keyword evidence="2 3" id="KW-0560">Oxidoreductase</keyword>
<evidence type="ECO:0000313" key="8">
    <source>
        <dbReference type="EMBL" id="CAA9479008.1"/>
    </source>
</evidence>
<evidence type="ECO:0000259" key="7">
    <source>
        <dbReference type="Pfam" id="PF00171"/>
    </source>
</evidence>
<dbReference type="PANTHER" id="PTHR11699">
    <property type="entry name" value="ALDEHYDE DEHYDROGENASE-RELATED"/>
    <property type="match status" value="1"/>
</dbReference>